<dbReference type="AlphaFoldDB" id="A0A2G5SL94"/>
<proteinExistence type="predicted"/>
<organism evidence="1 2">
    <name type="scientific">Caenorhabditis nigoni</name>
    <dbReference type="NCBI Taxonomy" id="1611254"/>
    <lineage>
        <taxon>Eukaryota</taxon>
        <taxon>Metazoa</taxon>
        <taxon>Ecdysozoa</taxon>
        <taxon>Nematoda</taxon>
        <taxon>Chromadorea</taxon>
        <taxon>Rhabditida</taxon>
        <taxon>Rhabditina</taxon>
        <taxon>Rhabditomorpha</taxon>
        <taxon>Rhabditoidea</taxon>
        <taxon>Rhabditidae</taxon>
        <taxon>Peloderinae</taxon>
        <taxon>Caenorhabditis</taxon>
    </lineage>
</organism>
<gene>
    <name evidence="1" type="primary">Cnig_chr_X.g22636</name>
    <name evidence="1" type="ORF">B9Z55_022636</name>
</gene>
<keyword evidence="2" id="KW-1185">Reference proteome</keyword>
<reference evidence="2" key="1">
    <citation type="submission" date="2017-10" db="EMBL/GenBank/DDBJ databases">
        <title>Rapid genome shrinkage in a self-fertile nematode reveals novel sperm competition proteins.</title>
        <authorList>
            <person name="Yin D."/>
            <person name="Schwarz E.M."/>
            <person name="Thomas C.G."/>
            <person name="Felde R.L."/>
            <person name="Korf I.F."/>
            <person name="Cutter A.D."/>
            <person name="Schartner C.M."/>
            <person name="Ralston E.J."/>
            <person name="Meyer B.J."/>
            <person name="Haag E.S."/>
        </authorList>
    </citation>
    <scope>NUCLEOTIDE SEQUENCE [LARGE SCALE GENOMIC DNA]</scope>
    <source>
        <strain evidence="2">JU1422</strain>
    </source>
</reference>
<comment type="caution">
    <text evidence="1">The sequence shown here is derived from an EMBL/GenBank/DDBJ whole genome shotgun (WGS) entry which is preliminary data.</text>
</comment>
<accession>A0A2G5SL94</accession>
<dbReference type="EMBL" id="PDUG01000006">
    <property type="protein sequence ID" value="PIC15798.1"/>
    <property type="molecule type" value="Genomic_DNA"/>
</dbReference>
<evidence type="ECO:0000313" key="1">
    <source>
        <dbReference type="EMBL" id="PIC15798.1"/>
    </source>
</evidence>
<evidence type="ECO:0000313" key="2">
    <source>
        <dbReference type="Proteomes" id="UP000230233"/>
    </source>
</evidence>
<dbReference type="Proteomes" id="UP000230233">
    <property type="component" value="Chromosome X"/>
</dbReference>
<sequence length="85" mass="10000">MSNYRKCDTNYDKQEQQRKVGSCEESQWYQDTLTMNEALKDNGNDTKKVCENFGCLVKERKSARPKFKLRCQASIETHEENMQAI</sequence>
<name>A0A2G5SL94_9PELO</name>
<protein>
    <submittedName>
        <fullName evidence="1">Uncharacterized protein</fullName>
    </submittedName>
</protein>